<comment type="caution">
    <text evidence="2">The sequence shown here is derived from an EMBL/GenBank/DDBJ whole genome shotgun (WGS) entry which is preliminary data.</text>
</comment>
<proteinExistence type="predicted"/>
<feature type="compositionally biased region" description="Gly residues" evidence="1">
    <location>
        <begin position="244"/>
        <end position="255"/>
    </location>
</feature>
<dbReference type="AlphaFoldDB" id="K2QIJ7"/>
<sequence length="374" mass="42141">MMPHATAPIQLGELEIQGRNEEQVKMKHNGQLYTVKDCTFALPEMPVEVRVRVRRTCRMHSILLTCLITAMWTQTRSCILTSLFRMKLNKRISGKPILTRVRATSHKNPNSLDGRALLLEVARARKMAPRSVRQVKELVDETSDIILQISSGKIELVHATSVMEWIHQESEAVQRQSRTTEHCENCWNHTRDRPPYQAGPKHGHLLLARHNMRTLNSEGFQKEHIFRPWIADDELRGAKDGEAWGNGGDPCAGGEAGKDISITGEPHDDPDGGSSPPAVDAGESSYESEQNHDSESDGRSSAEDFDSDAATVTTFDASESADEDSQFPGHETKSEIHRCELTNRHYRIRQAELEWPEVERAKGPYAKSWSEFKL</sequence>
<protein>
    <submittedName>
        <fullName evidence="2">Uncharacterized protein</fullName>
    </submittedName>
</protein>
<dbReference type="Proteomes" id="UP000007129">
    <property type="component" value="Unassembled WGS sequence"/>
</dbReference>
<feature type="compositionally biased region" description="Basic and acidic residues" evidence="1">
    <location>
        <begin position="289"/>
        <end position="302"/>
    </location>
</feature>
<evidence type="ECO:0000313" key="2">
    <source>
        <dbReference type="EMBL" id="EKG09616.1"/>
    </source>
</evidence>
<dbReference type="HOGENOM" id="CLU_739816_0_0_1"/>
<dbReference type="OrthoDB" id="341259at2759"/>
<gene>
    <name evidence="2" type="ORF">MPH_13319</name>
</gene>
<organism evidence="2 3">
    <name type="scientific">Macrophomina phaseolina (strain MS6)</name>
    <name type="common">Charcoal rot fungus</name>
    <dbReference type="NCBI Taxonomy" id="1126212"/>
    <lineage>
        <taxon>Eukaryota</taxon>
        <taxon>Fungi</taxon>
        <taxon>Dikarya</taxon>
        <taxon>Ascomycota</taxon>
        <taxon>Pezizomycotina</taxon>
        <taxon>Dothideomycetes</taxon>
        <taxon>Dothideomycetes incertae sedis</taxon>
        <taxon>Botryosphaeriales</taxon>
        <taxon>Botryosphaeriaceae</taxon>
        <taxon>Macrophomina</taxon>
    </lineage>
</organism>
<evidence type="ECO:0000256" key="1">
    <source>
        <dbReference type="SAM" id="MobiDB-lite"/>
    </source>
</evidence>
<dbReference type="EMBL" id="AHHD01000593">
    <property type="protein sequence ID" value="EKG09616.1"/>
    <property type="molecule type" value="Genomic_DNA"/>
</dbReference>
<dbReference type="InParanoid" id="K2QIJ7"/>
<feature type="region of interest" description="Disordered" evidence="1">
    <location>
        <begin position="240"/>
        <end position="336"/>
    </location>
</feature>
<dbReference type="VEuPathDB" id="FungiDB:MPH_13319"/>
<name>K2QIJ7_MACPH</name>
<reference evidence="2 3" key="1">
    <citation type="journal article" date="2012" name="BMC Genomics">
        <title>Tools to kill: Genome of one of the most destructive plant pathogenic fungi Macrophomina phaseolina.</title>
        <authorList>
            <person name="Islam M.S."/>
            <person name="Haque M.S."/>
            <person name="Islam M.M."/>
            <person name="Emdad E.M."/>
            <person name="Halim A."/>
            <person name="Hossen Q.M.M."/>
            <person name="Hossain M.Z."/>
            <person name="Ahmed B."/>
            <person name="Rahim S."/>
            <person name="Rahman M.S."/>
            <person name="Alam M.M."/>
            <person name="Hou S."/>
            <person name="Wan X."/>
            <person name="Saito J.A."/>
            <person name="Alam M."/>
        </authorList>
    </citation>
    <scope>NUCLEOTIDE SEQUENCE [LARGE SCALE GENOMIC DNA]</scope>
    <source>
        <strain evidence="2 3">MS6</strain>
    </source>
</reference>
<accession>K2QIJ7</accession>
<evidence type="ECO:0000313" key="3">
    <source>
        <dbReference type="Proteomes" id="UP000007129"/>
    </source>
</evidence>